<name>A0A9W9AR66_9AGAR</name>
<reference evidence="1" key="2">
    <citation type="journal article" date="2023" name="Proc. Natl. Acad. Sci. U.S.A.">
        <title>A global phylogenomic analysis of the shiitake genus Lentinula.</title>
        <authorList>
            <person name="Sierra-Patev S."/>
            <person name="Min B."/>
            <person name="Naranjo-Ortiz M."/>
            <person name="Looney B."/>
            <person name="Konkel Z."/>
            <person name="Slot J.C."/>
            <person name="Sakamoto Y."/>
            <person name="Steenwyk J.L."/>
            <person name="Rokas A."/>
            <person name="Carro J."/>
            <person name="Camarero S."/>
            <person name="Ferreira P."/>
            <person name="Molpeceres G."/>
            <person name="Ruiz-Duenas F.J."/>
            <person name="Serrano A."/>
            <person name="Henrissat B."/>
            <person name="Drula E."/>
            <person name="Hughes K.W."/>
            <person name="Mata J.L."/>
            <person name="Ishikawa N.K."/>
            <person name="Vargas-Isla R."/>
            <person name="Ushijima S."/>
            <person name="Smith C.A."/>
            <person name="Donoghue J."/>
            <person name="Ahrendt S."/>
            <person name="Andreopoulos W."/>
            <person name="He G."/>
            <person name="LaButti K."/>
            <person name="Lipzen A."/>
            <person name="Ng V."/>
            <person name="Riley R."/>
            <person name="Sandor L."/>
            <person name="Barry K."/>
            <person name="Martinez A.T."/>
            <person name="Xiao Y."/>
            <person name="Gibbons J.G."/>
            <person name="Terashima K."/>
            <person name="Grigoriev I.V."/>
            <person name="Hibbett D."/>
        </authorList>
    </citation>
    <scope>NUCLEOTIDE SEQUENCE</scope>
    <source>
        <strain evidence="1">Sp2 HRB7682 ss15</strain>
    </source>
</reference>
<gene>
    <name evidence="1" type="ORF">C8J55DRAFT_23477</name>
</gene>
<organism evidence="1 2">
    <name type="scientific">Lentinula lateritia</name>
    <dbReference type="NCBI Taxonomy" id="40482"/>
    <lineage>
        <taxon>Eukaryota</taxon>
        <taxon>Fungi</taxon>
        <taxon>Dikarya</taxon>
        <taxon>Basidiomycota</taxon>
        <taxon>Agaricomycotina</taxon>
        <taxon>Agaricomycetes</taxon>
        <taxon>Agaricomycetidae</taxon>
        <taxon>Agaricales</taxon>
        <taxon>Marasmiineae</taxon>
        <taxon>Omphalotaceae</taxon>
        <taxon>Lentinula</taxon>
    </lineage>
</organism>
<protein>
    <submittedName>
        <fullName evidence="1">Uncharacterized protein</fullName>
    </submittedName>
</protein>
<comment type="caution">
    <text evidence="1">The sequence shown here is derived from an EMBL/GenBank/DDBJ whole genome shotgun (WGS) entry which is preliminary data.</text>
</comment>
<dbReference type="EMBL" id="JANVFS010000010">
    <property type="protein sequence ID" value="KAJ4486708.1"/>
    <property type="molecule type" value="Genomic_DNA"/>
</dbReference>
<evidence type="ECO:0000313" key="1">
    <source>
        <dbReference type="EMBL" id="KAJ4486708.1"/>
    </source>
</evidence>
<proteinExistence type="predicted"/>
<dbReference type="AlphaFoldDB" id="A0A9W9AR66"/>
<dbReference type="Proteomes" id="UP001150238">
    <property type="component" value="Unassembled WGS sequence"/>
</dbReference>
<accession>A0A9W9AR66</accession>
<sequence length="68" mass="7920">MKEGTRPGRPRPARLQNISFFVTGRVTDISRYRAEMAMTIQCVLYGQIQLESFYLALYFFNNPASHFI</sequence>
<evidence type="ECO:0000313" key="2">
    <source>
        <dbReference type="Proteomes" id="UP001150238"/>
    </source>
</evidence>
<reference evidence="1" key="1">
    <citation type="submission" date="2022-08" db="EMBL/GenBank/DDBJ databases">
        <authorList>
            <consortium name="DOE Joint Genome Institute"/>
            <person name="Min B."/>
            <person name="Riley R."/>
            <person name="Sierra-Patev S."/>
            <person name="Naranjo-Ortiz M."/>
            <person name="Looney B."/>
            <person name="Konkel Z."/>
            <person name="Slot J.C."/>
            <person name="Sakamoto Y."/>
            <person name="Steenwyk J.L."/>
            <person name="Rokas A."/>
            <person name="Carro J."/>
            <person name="Camarero S."/>
            <person name="Ferreira P."/>
            <person name="Molpeceres G."/>
            <person name="Ruiz-Duenas F.J."/>
            <person name="Serrano A."/>
            <person name="Henrissat B."/>
            <person name="Drula E."/>
            <person name="Hughes K.W."/>
            <person name="Mata J.L."/>
            <person name="Ishikawa N.K."/>
            <person name="Vargas-Isla R."/>
            <person name="Ushijima S."/>
            <person name="Smith C.A."/>
            <person name="Ahrendt S."/>
            <person name="Andreopoulos W."/>
            <person name="He G."/>
            <person name="Labutti K."/>
            <person name="Lipzen A."/>
            <person name="Ng V."/>
            <person name="Sandor L."/>
            <person name="Barry K."/>
            <person name="Martinez A.T."/>
            <person name="Xiao Y."/>
            <person name="Gibbons J.G."/>
            <person name="Terashima K."/>
            <person name="Hibbett D.S."/>
            <person name="Grigoriev I.V."/>
        </authorList>
    </citation>
    <scope>NUCLEOTIDE SEQUENCE</scope>
    <source>
        <strain evidence="1">Sp2 HRB7682 ss15</strain>
    </source>
</reference>